<evidence type="ECO:0000256" key="8">
    <source>
        <dbReference type="PROSITE-ProRule" id="PRU00169"/>
    </source>
</evidence>
<keyword evidence="15" id="KW-1185">Reference proteome</keyword>
<evidence type="ECO:0000259" key="10">
    <source>
        <dbReference type="PROSITE" id="PS50110"/>
    </source>
</evidence>
<feature type="DNA-binding region" description="OmpR/PhoB-type" evidence="9">
    <location>
        <begin position="126"/>
        <end position="223"/>
    </location>
</feature>
<keyword evidence="5 9" id="KW-0238">DNA-binding</keyword>
<dbReference type="FunFam" id="1.10.10.10:FF:000005">
    <property type="entry name" value="Two-component system response regulator"/>
    <property type="match status" value="1"/>
</dbReference>
<keyword evidence="6" id="KW-0804">Transcription</keyword>
<accession>A0A1M6X344</accession>
<dbReference type="Gene3D" id="3.40.50.2300">
    <property type="match status" value="1"/>
</dbReference>
<dbReference type="GO" id="GO:0000976">
    <property type="term" value="F:transcription cis-regulatory region binding"/>
    <property type="evidence" value="ECO:0007669"/>
    <property type="project" value="TreeGrafter"/>
</dbReference>
<comment type="function">
    <text evidence="7">May play the central regulatory role in sporulation. It may be an element of the effector pathway responsible for the activation of sporulation genes in response to nutritional stress. Spo0A may act in concert with spo0H (a sigma factor) to control the expression of some genes that are critical to the sporulation process.</text>
</comment>
<evidence type="ECO:0000259" key="11">
    <source>
        <dbReference type="PROSITE" id="PS51755"/>
    </source>
</evidence>
<evidence type="ECO:0000256" key="6">
    <source>
        <dbReference type="ARBA" id="ARBA00023163"/>
    </source>
</evidence>
<dbReference type="PANTHER" id="PTHR48111">
    <property type="entry name" value="REGULATOR OF RPOS"/>
    <property type="match status" value="1"/>
</dbReference>
<dbReference type="OrthoDB" id="9790454at2"/>
<dbReference type="GO" id="GO:0006355">
    <property type="term" value="P:regulation of DNA-templated transcription"/>
    <property type="evidence" value="ECO:0007669"/>
    <property type="project" value="InterPro"/>
</dbReference>
<evidence type="ECO:0000313" key="13">
    <source>
        <dbReference type="EMBL" id="SHK90263.1"/>
    </source>
</evidence>
<evidence type="ECO:0000256" key="7">
    <source>
        <dbReference type="ARBA" id="ARBA00024867"/>
    </source>
</evidence>
<gene>
    <name evidence="12" type="ORF">SAMN02745123_02808</name>
    <name evidence="13" type="ORF">SAMN02745123_03529</name>
    <name evidence="14" type="ORF">SAMN02745123_03881</name>
</gene>
<dbReference type="GO" id="GO:0005829">
    <property type="term" value="C:cytosol"/>
    <property type="evidence" value="ECO:0007669"/>
    <property type="project" value="TreeGrafter"/>
</dbReference>
<dbReference type="Proteomes" id="UP000183997">
    <property type="component" value="Unassembled WGS sequence"/>
</dbReference>
<dbReference type="PROSITE" id="PS50110">
    <property type="entry name" value="RESPONSE_REGULATORY"/>
    <property type="match status" value="1"/>
</dbReference>
<dbReference type="InterPro" id="IPR039420">
    <property type="entry name" value="WalR-like"/>
</dbReference>
<dbReference type="CDD" id="cd17574">
    <property type="entry name" value="REC_OmpR"/>
    <property type="match status" value="1"/>
</dbReference>
<protein>
    <recommendedName>
        <fullName evidence="1">Stage 0 sporulation protein A homolog</fullName>
    </recommendedName>
</protein>
<reference evidence="15" key="2">
    <citation type="submission" date="2016-11" db="EMBL/GenBank/DDBJ databases">
        <authorList>
            <person name="Varghese N."/>
            <person name="Submissions S."/>
        </authorList>
    </citation>
    <scope>NUCLEOTIDE SEQUENCE [LARGE SCALE GENOMIC DNA]</scope>
    <source>
        <strain evidence="15">DSM 10349</strain>
    </source>
</reference>
<dbReference type="InterPro" id="IPR036388">
    <property type="entry name" value="WH-like_DNA-bd_sf"/>
</dbReference>
<evidence type="ECO:0000256" key="1">
    <source>
        <dbReference type="ARBA" id="ARBA00018672"/>
    </source>
</evidence>
<organism evidence="14 15">
    <name type="scientific">Desulforamulus aeronauticus DSM 10349</name>
    <dbReference type="NCBI Taxonomy" id="1121421"/>
    <lineage>
        <taxon>Bacteria</taxon>
        <taxon>Bacillati</taxon>
        <taxon>Bacillota</taxon>
        <taxon>Clostridia</taxon>
        <taxon>Eubacteriales</taxon>
        <taxon>Peptococcaceae</taxon>
        <taxon>Desulforamulus</taxon>
    </lineage>
</organism>
<keyword evidence="2 8" id="KW-0597">Phosphoprotein</keyword>
<evidence type="ECO:0000256" key="4">
    <source>
        <dbReference type="ARBA" id="ARBA00023015"/>
    </source>
</evidence>
<evidence type="ECO:0000313" key="14">
    <source>
        <dbReference type="EMBL" id="SHL00346.1"/>
    </source>
</evidence>
<sequence length="228" mass="26515">MGRILVIEDDKNIQRFVTMELTLEGYEVASAYTGREGLKKAVEEAWDLILLDIMLPELSGLEVCRRIRQVKNTPILMLTARAAVPDKIAGLDSGANDYITKPFSIEELLARVRVYFRENKLPVPDDISIKIADLTINLRTREVTRNERKIELTPREFNLLQYFAENQRTVLSRDQLLQQVWGYDYYDSNVVDVYVRYLRNKIEFAQETKLIHTVRGVGYVLEERSLEN</sequence>
<dbReference type="InterPro" id="IPR001789">
    <property type="entry name" value="Sig_transdc_resp-reg_receiver"/>
</dbReference>
<dbReference type="STRING" id="1121421.SAMN02745123_02808"/>
<evidence type="ECO:0000256" key="9">
    <source>
        <dbReference type="PROSITE-ProRule" id="PRU01091"/>
    </source>
</evidence>
<evidence type="ECO:0000256" key="2">
    <source>
        <dbReference type="ARBA" id="ARBA00022553"/>
    </source>
</evidence>
<reference evidence="14" key="1">
    <citation type="submission" date="2016-11" db="EMBL/GenBank/DDBJ databases">
        <authorList>
            <person name="Jaros S."/>
            <person name="Januszkiewicz K."/>
            <person name="Wedrychowicz H."/>
        </authorList>
    </citation>
    <scope>NUCLEOTIDE SEQUENCE [LARGE SCALE GENOMIC DNA]</scope>
    <source>
        <strain evidence="14">DSM 10349</strain>
    </source>
</reference>
<dbReference type="PROSITE" id="PS51755">
    <property type="entry name" value="OMPR_PHOB"/>
    <property type="match status" value="1"/>
</dbReference>
<dbReference type="GO" id="GO:0032993">
    <property type="term" value="C:protein-DNA complex"/>
    <property type="evidence" value="ECO:0007669"/>
    <property type="project" value="TreeGrafter"/>
</dbReference>
<dbReference type="AlphaFoldDB" id="A0A1M6X344"/>
<dbReference type="RefSeq" id="WP_072915530.1">
    <property type="nucleotide sequence ID" value="NZ_FRAR01000021.1"/>
</dbReference>
<dbReference type="Gene3D" id="6.10.250.690">
    <property type="match status" value="1"/>
</dbReference>
<dbReference type="Pfam" id="PF00486">
    <property type="entry name" value="Trans_reg_C"/>
    <property type="match status" value="1"/>
</dbReference>
<dbReference type="Gene3D" id="1.10.10.10">
    <property type="entry name" value="Winged helix-like DNA-binding domain superfamily/Winged helix DNA-binding domain"/>
    <property type="match status" value="1"/>
</dbReference>
<dbReference type="SMART" id="SM00448">
    <property type="entry name" value="REC"/>
    <property type="match status" value="1"/>
</dbReference>
<dbReference type="CDD" id="cd00383">
    <property type="entry name" value="trans_reg_C"/>
    <property type="match status" value="1"/>
</dbReference>
<dbReference type="GO" id="GO:0000156">
    <property type="term" value="F:phosphorelay response regulator activity"/>
    <property type="evidence" value="ECO:0007669"/>
    <property type="project" value="TreeGrafter"/>
</dbReference>
<dbReference type="EMBL" id="FRAR01000038">
    <property type="protein sequence ID" value="SHL00346.1"/>
    <property type="molecule type" value="Genomic_DNA"/>
</dbReference>
<evidence type="ECO:0000313" key="12">
    <source>
        <dbReference type="EMBL" id="SHK70176.1"/>
    </source>
</evidence>
<evidence type="ECO:0000256" key="3">
    <source>
        <dbReference type="ARBA" id="ARBA00023012"/>
    </source>
</evidence>
<proteinExistence type="predicted"/>
<dbReference type="SUPFAM" id="SSF52172">
    <property type="entry name" value="CheY-like"/>
    <property type="match status" value="1"/>
</dbReference>
<keyword evidence="4" id="KW-0805">Transcription regulation</keyword>
<feature type="domain" description="OmpR/PhoB-type" evidence="11">
    <location>
        <begin position="126"/>
        <end position="223"/>
    </location>
</feature>
<dbReference type="Pfam" id="PF00072">
    <property type="entry name" value="Response_reg"/>
    <property type="match status" value="1"/>
</dbReference>
<feature type="domain" description="Response regulatory" evidence="10">
    <location>
        <begin position="3"/>
        <end position="116"/>
    </location>
</feature>
<keyword evidence="3" id="KW-0902">Two-component regulatory system</keyword>
<feature type="modified residue" description="4-aspartylphosphate" evidence="8">
    <location>
        <position position="52"/>
    </location>
</feature>
<dbReference type="SMART" id="SM00862">
    <property type="entry name" value="Trans_reg_C"/>
    <property type="match status" value="1"/>
</dbReference>
<dbReference type="EMBL" id="FRAR01000021">
    <property type="protein sequence ID" value="SHK70176.1"/>
    <property type="molecule type" value="Genomic_DNA"/>
</dbReference>
<dbReference type="PANTHER" id="PTHR48111:SF22">
    <property type="entry name" value="REGULATOR OF RPOS"/>
    <property type="match status" value="1"/>
</dbReference>
<dbReference type="EMBL" id="FRAR01000029">
    <property type="protein sequence ID" value="SHK90263.1"/>
    <property type="molecule type" value="Genomic_DNA"/>
</dbReference>
<dbReference type="InterPro" id="IPR001867">
    <property type="entry name" value="OmpR/PhoB-type_DNA-bd"/>
</dbReference>
<evidence type="ECO:0000256" key="5">
    <source>
        <dbReference type="ARBA" id="ARBA00023125"/>
    </source>
</evidence>
<evidence type="ECO:0000313" key="15">
    <source>
        <dbReference type="Proteomes" id="UP000183997"/>
    </source>
</evidence>
<name>A0A1M6X344_9FIRM</name>
<dbReference type="FunFam" id="3.40.50.2300:FF:000001">
    <property type="entry name" value="DNA-binding response regulator PhoB"/>
    <property type="match status" value="1"/>
</dbReference>
<dbReference type="InterPro" id="IPR011006">
    <property type="entry name" value="CheY-like_superfamily"/>
</dbReference>